<evidence type="ECO:0000256" key="3">
    <source>
        <dbReference type="ARBA" id="ARBA00022692"/>
    </source>
</evidence>
<dbReference type="InterPro" id="IPR057255">
    <property type="entry name" value="2TM_P5A-ATPase"/>
</dbReference>
<dbReference type="SUPFAM" id="SSF81660">
    <property type="entry name" value="Metal cation-transporting ATPase, ATP-binding domain N"/>
    <property type="match status" value="1"/>
</dbReference>
<keyword evidence="9 12" id="KW-1133">Transmembrane helix</keyword>
<dbReference type="GO" id="GO:0019829">
    <property type="term" value="F:ATPase-coupled monoatomic cation transmembrane transporter activity"/>
    <property type="evidence" value="ECO:0007669"/>
    <property type="project" value="TreeGrafter"/>
</dbReference>
<feature type="domain" description="P5A-ATPase transmembrane helical hairpin" evidence="14">
    <location>
        <begin position="32"/>
        <end position="98"/>
    </location>
</feature>
<keyword evidence="4" id="KW-0479">Metal-binding</keyword>
<evidence type="ECO:0000256" key="5">
    <source>
        <dbReference type="ARBA" id="ARBA00022741"/>
    </source>
</evidence>
<evidence type="ECO:0000256" key="8">
    <source>
        <dbReference type="ARBA" id="ARBA00022967"/>
    </source>
</evidence>
<keyword evidence="6" id="KW-0067">ATP-binding</keyword>
<dbReference type="GO" id="GO:0005789">
    <property type="term" value="C:endoplasmic reticulum membrane"/>
    <property type="evidence" value="ECO:0007669"/>
    <property type="project" value="TreeGrafter"/>
</dbReference>
<dbReference type="InterPro" id="IPR018303">
    <property type="entry name" value="ATPase_P-typ_P_site"/>
</dbReference>
<feature type="transmembrane region" description="Helical" evidence="12">
    <location>
        <begin position="1118"/>
        <end position="1142"/>
    </location>
</feature>
<dbReference type="GO" id="GO:0016887">
    <property type="term" value="F:ATP hydrolysis activity"/>
    <property type="evidence" value="ECO:0007669"/>
    <property type="project" value="InterPro"/>
</dbReference>
<dbReference type="Gene3D" id="2.70.150.10">
    <property type="entry name" value="Calcium-transporting ATPase, cytoplasmic transduction domain A"/>
    <property type="match status" value="2"/>
</dbReference>
<feature type="transmembrane region" description="Helical" evidence="12">
    <location>
        <begin position="70"/>
        <end position="90"/>
    </location>
</feature>
<evidence type="ECO:0000256" key="10">
    <source>
        <dbReference type="ARBA" id="ARBA00023136"/>
    </source>
</evidence>
<name>A0AAW1R1K3_9CHLO</name>
<dbReference type="PRINTS" id="PR00119">
    <property type="entry name" value="CATATPASE"/>
</dbReference>
<dbReference type="Pfam" id="PF00122">
    <property type="entry name" value="E1-E2_ATPase"/>
    <property type="match status" value="1"/>
</dbReference>
<dbReference type="Gene3D" id="3.40.50.1000">
    <property type="entry name" value="HAD superfamily/HAD-like"/>
    <property type="match status" value="2"/>
</dbReference>
<evidence type="ECO:0000256" key="7">
    <source>
        <dbReference type="ARBA" id="ARBA00022842"/>
    </source>
</evidence>
<dbReference type="InterPro" id="IPR006544">
    <property type="entry name" value="P-type_TPase_V"/>
</dbReference>
<dbReference type="InterPro" id="IPR023299">
    <property type="entry name" value="ATPase_P-typ_cyto_dom_N"/>
</dbReference>
<organism evidence="15 16">
    <name type="scientific">Elliptochloris bilobata</name>
    <dbReference type="NCBI Taxonomy" id="381761"/>
    <lineage>
        <taxon>Eukaryota</taxon>
        <taxon>Viridiplantae</taxon>
        <taxon>Chlorophyta</taxon>
        <taxon>core chlorophytes</taxon>
        <taxon>Trebouxiophyceae</taxon>
        <taxon>Trebouxiophyceae incertae sedis</taxon>
        <taxon>Elliptochloris clade</taxon>
        <taxon>Elliptochloris</taxon>
    </lineage>
</organism>
<dbReference type="SUPFAM" id="SSF56784">
    <property type="entry name" value="HAD-like"/>
    <property type="match status" value="1"/>
</dbReference>
<evidence type="ECO:0000256" key="2">
    <source>
        <dbReference type="ARBA" id="ARBA00006000"/>
    </source>
</evidence>
<evidence type="ECO:0000256" key="4">
    <source>
        <dbReference type="ARBA" id="ARBA00022723"/>
    </source>
</evidence>
<feature type="domain" description="P-type ATPase A" evidence="13">
    <location>
        <begin position="265"/>
        <end position="413"/>
    </location>
</feature>
<feature type="region of interest" description="Disordered" evidence="11">
    <location>
        <begin position="878"/>
        <end position="976"/>
    </location>
</feature>
<dbReference type="Gene3D" id="1.20.1110.10">
    <property type="entry name" value="Calcium-transporting ATPase, transmembrane domain"/>
    <property type="match status" value="1"/>
</dbReference>
<keyword evidence="5" id="KW-0547">Nucleotide-binding</keyword>
<dbReference type="SFLD" id="SFLDG00002">
    <property type="entry name" value="C1.7:_P-type_atpase_like"/>
    <property type="match status" value="1"/>
</dbReference>
<dbReference type="EMBL" id="JALJOU010000056">
    <property type="protein sequence ID" value="KAK9827626.1"/>
    <property type="molecule type" value="Genomic_DNA"/>
</dbReference>
<protein>
    <recommendedName>
        <fullName evidence="17">Cation-transporting ATPase</fullName>
    </recommendedName>
</protein>
<comment type="similarity">
    <text evidence="2">Belongs to the cation transport ATPase (P-type) (TC 3.A.3) family. Type V subfamily.</text>
</comment>
<dbReference type="InterPro" id="IPR001757">
    <property type="entry name" value="P_typ_ATPase"/>
</dbReference>
<keyword evidence="16" id="KW-1185">Reference proteome</keyword>
<evidence type="ECO:0008006" key="17">
    <source>
        <dbReference type="Google" id="ProtNLM"/>
    </source>
</evidence>
<dbReference type="GO" id="GO:0005524">
    <property type="term" value="F:ATP binding"/>
    <property type="evidence" value="ECO:0007669"/>
    <property type="project" value="UniProtKB-KW"/>
</dbReference>
<keyword evidence="8" id="KW-1278">Translocase</keyword>
<evidence type="ECO:0000256" key="6">
    <source>
        <dbReference type="ARBA" id="ARBA00022840"/>
    </source>
</evidence>
<accession>A0AAW1R1K3</accession>
<dbReference type="Gene3D" id="3.40.1110.10">
    <property type="entry name" value="Calcium-transporting ATPase, cytoplasmic domain N"/>
    <property type="match status" value="1"/>
</dbReference>
<dbReference type="PANTHER" id="PTHR45630">
    <property type="entry name" value="CATION-TRANSPORTING ATPASE-RELATED"/>
    <property type="match status" value="1"/>
</dbReference>
<dbReference type="GO" id="GO:0006874">
    <property type="term" value="P:intracellular calcium ion homeostasis"/>
    <property type="evidence" value="ECO:0007669"/>
    <property type="project" value="TreeGrafter"/>
</dbReference>
<dbReference type="NCBIfam" id="TIGR01657">
    <property type="entry name" value="P-ATPase-V"/>
    <property type="match status" value="1"/>
</dbReference>
<evidence type="ECO:0000256" key="11">
    <source>
        <dbReference type="SAM" id="MobiDB-lite"/>
    </source>
</evidence>
<dbReference type="InterPro" id="IPR059000">
    <property type="entry name" value="ATPase_P-type_domA"/>
</dbReference>
<evidence type="ECO:0000256" key="12">
    <source>
        <dbReference type="SAM" id="Phobius"/>
    </source>
</evidence>
<evidence type="ECO:0000256" key="9">
    <source>
        <dbReference type="ARBA" id="ARBA00022989"/>
    </source>
</evidence>
<evidence type="ECO:0000259" key="13">
    <source>
        <dbReference type="Pfam" id="PF00122"/>
    </source>
</evidence>
<dbReference type="SUPFAM" id="SSF81653">
    <property type="entry name" value="Calcium ATPase, transduction domain A"/>
    <property type="match status" value="1"/>
</dbReference>
<dbReference type="InterPro" id="IPR023298">
    <property type="entry name" value="ATPase_P-typ_TM_dom_sf"/>
</dbReference>
<dbReference type="GO" id="GO:0015662">
    <property type="term" value="F:P-type ion transporter activity"/>
    <property type="evidence" value="ECO:0007669"/>
    <property type="project" value="TreeGrafter"/>
</dbReference>
<evidence type="ECO:0000259" key="14">
    <source>
        <dbReference type="Pfam" id="PF23143"/>
    </source>
</evidence>
<dbReference type="InterPro" id="IPR008250">
    <property type="entry name" value="ATPase_P-typ_transduc_dom_A_sf"/>
</dbReference>
<feature type="transmembrane region" description="Helical" evidence="12">
    <location>
        <begin position="1054"/>
        <end position="1075"/>
    </location>
</feature>
<feature type="compositionally biased region" description="Gly residues" evidence="11">
    <location>
        <begin position="898"/>
        <end position="926"/>
    </location>
</feature>
<dbReference type="SUPFAM" id="SSF81665">
    <property type="entry name" value="Calcium ATPase, transmembrane domain M"/>
    <property type="match status" value="1"/>
</dbReference>
<dbReference type="InterPro" id="IPR044492">
    <property type="entry name" value="P_typ_ATPase_HD_dom"/>
</dbReference>
<gene>
    <name evidence="15" type="ORF">WJX81_000371</name>
</gene>
<dbReference type="Pfam" id="PF23143">
    <property type="entry name" value="2TM_P5A-ATPase"/>
    <property type="match status" value="1"/>
</dbReference>
<feature type="transmembrane region" description="Helical" evidence="12">
    <location>
        <begin position="1081"/>
        <end position="1097"/>
    </location>
</feature>
<dbReference type="SFLD" id="SFLDF00027">
    <property type="entry name" value="p-type_atpase"/>
    <property type="match status" value="1"/>
</dbReference>
<evidence type="ECO:0000256" key="1">
    <source>
        <dbReference type="ARBA" id="ARBA00004141"/>
    </source>
</evidence>
<dbReference type="NCBIfam" id="TIGR01494">
    <property type="entry name" value="ATPase_P-type"/>
    <property type="match status" value="1"/>
</dbReference>
<feature type="compositionally biased region" description="Low complexity" evidence="11">
    <location>
        <begin position="951"/>
        <end position="969"/>
    </location>
</feature>
<dbReference type="Proteomes" id="UP001445335">
    <property type="component" value="Unassembled WGS sequence"/>
</dbReference>
<dbReference type="PANTHER" id="PTHR45630:SF7">
    <property type="entry name" value="ENDOPLASMIC RETICULUM TRANSMEMBRANE HELIX TRANSLOCASE"/>
    <property type="match status" value="1"/>
</dbReference>
<comment type="caution">
    <text evidence="15">The sequence shown here is derived from an EMBL/GenBank/DDBJ whole genome shotgun (WGS) entry which is preliminary data.</text>
</comment>
<feature type="transmembrane region" description="Helical" evidence="12">
    <location>
        <begin position="39"/>
        <end position="58"/>
    </location>
</feature>
<feature type="transmembrane region" description="Helical" evidence="12">
    <location>
        <begin position="428"/>
        <end position="451"/>
    </location>
</feature>
<sequence>MSTELRIGARSVGTVHAYAKELKALRLYIERPPNYRLDWLPFLVAYCFPVIKVTGDWLNGNSDRMWQGYLVFGVFAAAHVLLVLFTHWSVDVKCAVAFRVCNDVHRATHCKVTPADFTGRKEVVPLQRRAGERGDPELSFEFRKQRFCYDAQQAAFHKLKYPTQETFETYRRSSGLGSEARVVAALERWGANRFEVPLPQFADLLKEQLMAPFFVFQVFCVGLWCLDDYWYYSLFTLGMLVMFECTVVGQRLRNLRELRALSTPKQAVQVYRHGKWDRLPGDALLPGDLISLGRPAGGAGAGERVVPADALLLAGTCIVEEAVLTGESTPQWKNPIGASADARASDEGLDIAEVEPGQRLSIKRHKNQVLFSGTRILQHTGDRGARVRTPDGGCLAVVLRTGFETAQGQLMRTILYSTERVTANNLEVGLFICFLLIFAVAAAAYVGYYGLLDPERSRFKLLLNCTMIVTSVIPPELPMELTIAVNASLVALARKAVFCTEPFRIPLAGKVAVCCFDKTGTLTSDNMGAGSGEGGMPPLVEVRAAGRDAQRVLAACQALIQVDGELVGDPLERAAFQATGWTQSGGAVVSPRAGAQGRETVTVLHRFHFSSALKRMAALVRVESDAGAVAQHWALVKGAPEMVRGFLRRPPDDYDATHRAFAAQGGRVIALAYKRFDSAAGAAELRELPRAALEADLEHGGFAVFQCPLKPESEPALAELAASSHQLVMITGDAPLTACHAAAHVHIVDRPVLILMHRGPAVRGRGEEAAVEPDSRFEWVSPDERTRVPFSPDRGAALALAAEWDLCVAGDGLAHLQQAGLARAFIPLVQVFARVSPDQKETILRALRHAGWVTLMCGDGTNDVGALKTAHVGVALLAPREPGAGGPNLNPNPATGRKPGGAGAGPGSGGAGAGSAGRGALGGRGSGDASVSGSGQLVATAGTRRGGAPGRGAAAEDPAVGPAGASAAPGKGGAGTRMLESMRRQGRPVDARMQRMAAWMDGMEQQTDGGEVQMVKPGDASMASPFTAKRASVMPCTDIIRQGRSTLVTTVQMFKILGLTCLSTAYALSVMYLQGVKLGDLQATLMGMASAALFFVISHAKPLSRLSPQRPHPNIFSLYVFASILGQFTVHLAFLATTYQGALAAMPPEDAQAPDTDFAPNLVNTVCFLVQFLVMLVTFAVNYQGHPFNAALRENRAMVSTLKYGGIGFVVLVLDLVPGANSAMSLVAIPRPLARQMLGAAAVDLALTWAWEHALRAAFPAPRPPAKGYQAFPRELAALERDAKQAAGRLKAE</sequence>
<keyword evidence="3 12" id="KW-0812">Transmembrane</keyword>
<proteinExistence type="inferred from homology"/>
<evidence type="ECO:0000313" key="15">
    <source>
        <dbReference type="EMBL" id="KAK9827626.1"/>
    </source>
</evidence>
<evidence type="ECO:0000313" key="16">
    <source>
        <dbReference type="Proteomes" id="UP001445335"/>
    </source>
</evidence>
<dbReference type="GO" id="GO:0046872">
    <property type="term" value="F:metal ion binding"/>
    <property type="evidence" value="ECO:0007669"/>
    <property type="project" value="UniProtKB-KW"/>
</dbReference>
<feature type="transmembrane region" description="Helical" evidence="12">
    <location>
        <begin position="1162"/>
        <end position="1183"/>
    </location>
</feature>
<keyword evidence="7" id="KW-0460">Magnesium</keyword>
<dbReference type="SFLD" id="SFLDS00003">
    <property type="entry name" value="Haloacid_Dehalogenase"/>
    <property type="match status" value="1"/>
</dbReference>
<dbReference type="InterPro" id="IPR036412">
    <property type="entry name" value="HAD-like_sf"/>
</dbReference>
<comment type="subcellular location">
    <subcellularLocation>
        <location evidence="1">Membrane</location>
        <topology evidence="1">Multi-pass membrane protein</topology>
    </subcellularLocation>
</comment>
<feature type="compositionally biased region" description="Low complexity" evidence="11">
    <location>
        <begin position="887"/>
        <end position="897"/>
    </location>
</feature>
<dbReference type="InterPro" id="IPR023214">
    <property type="entry name" value="HAD_sf"/>
</dbReference>
<keyword evidence="10 12" id="KW-0472">Membrane</keyword>
<reference evidence="15 16" key="1">
    <citation type="journal article" date="2024" name="Nat. Commun.">
        <title>Phylogenomics reveals the evolutionary origins of lichenization in chlorophyte algae.</title>
        <authorList>
            <person name="Puginier C."/>
            <person name="Libourel C."/>
            <person name="Otte J."/>
            <person name="Skaloud P."/>
            <person name="Haon M."/>
            <person name="Grisel S."/>
            <person name="Petersen M."/>
            <person name="Berrin J.G."/>
            <person name="Delaux P.M."/>
            <person name="Dal Grande F."/>
            <person name="Keller J."/>
        </authorList>
    </citation>
    <scope>NUCLEOTIDE SEQUENCE [LARGE SCALE GENOMIC DNA]</scope>
    <source>
        <strain evidence="15 16">SAG 245.80</strain>
    </source>
</reference>
<dbReference type="PROSITE" id="PS00154">
    <property type="entry name" value="ATPASE_E1_E2"/>
    <property type="match status" value="1"/>
</dbReference>
<feature type="transmembrane region" description="Helical" evidence="12">
    <location>
        <begin position="1204"/>
        <end position="1229"/>
    </location>
</feature>